<dbReference type="PROSITE" id="PS50943">
    <property type="entry name" value="HTH_CROC1"/>
    <property type="match status" value="1"/>
</dbReference>
<dbReference type="InterPro" id="IPR010982">
    <property type="entry name" value="Lambda_DNA-bd_dom_sf"/>
</dbReference>
<dbReference type="PANTHER" id="PTHR46797">
    <property type="entry name" value="HTH-TYPE TRANSCRIPTIONAL REGULATOR"/>
    <property type="match status" value="1"/>
</dbReference>
<dbReference type="EMBL" id="JACCBA010000001">
    <property type="protein sequence ID" value="NYD44633.1"/>
    <property type="molecule type" value="Genomic_DNA"/>
</dbReference>
<evidence type="ECO:0000256" key="1">
    <source>
        <dbReference type="ARBA" id="ARBA00023125"/>
    </source>
</evidence>
<protein>
    <submittedName>
        <fullName evidence="3">Transcriptional regulator with XRE-family HTH domain</fullName>
    </submittedName>
</protein>
<dbReference type="Proteomes" id="UP000529783">
    <property type="component" value="Unassembled WGS sequence"/>
</dbReference>
<evidence type="ECO:0000313" key="4">
    <source>
        <dbReference type="Proteomes" id="UP000529783"/>
    </source>
</evidence>
<dbReference type="GO" id="GO:0003700">
    <property type="term" value="F:DNA-binding transcription factor activity"/>
    <property type="evidence" value="ECO:0007669"/>
    <property type="project" value="TreeGrafter"/>
</dbReference>
<dbReference type="AlphaFoldDB" id="A0A7Y9JDL7"/>
<dbReference type="Gene3D" id="1.10.260.40">
    <property type="entry name" value="lambda repressor-like DNA-binding domains"/>
    <property type="match status" value="1"/>
</dbReference>
<dbReference type="InterPro" id="IPR011051">
    <property type="entry name" value="RmlC_Cupin_sf"/>
</dbReference>
<keyword evidence="1" id="KW-0238">DNA-binding</keyword>
<sequence length="208" mass="22042">MATPVQGSRQSPEEVPFGSVLAVSVRARRERAGLSQGELAKLAGLSAGTLSVVEAGTGNPTVSTLLALSKVLGCDVTDLLRDATDPMIRLLRHSDPAPPGGSISKSRLLHQFAPNGPVEFYEAELPAGSRNASSPHAPGVYEHIWLARGTLTTGPEGAVERLEPGDYFCFQGWVPHSYEAGPDGATFLSALSYTRSLWATRELLGHKP</sequence>
<dbReference type="CDD" id="cd02209">
    <property type="entry name" value="cupin_XRE_C"/>
    <property type="match status" value="1"/>
</dbReference>
<proteinExistence type="predicted"/>
<dbReference type="Gene3D" id="2.60.120.10">
    <property type="entry name" value="Jelly Rolls"/>
    <property type="match status" value="1"/>
</dbReference>
<accession>A0A7Y9JDL7</accession>
<organism evidence="3 4">
    <name type="scientific">Actinomadura luteofluorescens</name>
    <dbReference type="NCBI Taxonomy" id="46163"/>
    <lineage>
        <taxon>Bacteria</taxon>
        <taxon>Bacillati</taxon>
        <taxon>Actinomycetota</taxon>
        <taxon>Actinomycetes</taxon>
        <taxon>Streptosporangiales</taxon>
        <taxon>Thermomonosporaceae</taxon>
        <taxon>Actinomadura</taxon>
    </lineage>
</organism>
<name>A0A7Y9JDL7_9ACTN</name>
<dbReference type="PANTHER" id="PTHR46797:SF1">
    <property type="entry name" value="METHYLPHOSPHONATE SYNTHASE"/>
    <property type="match status" value="1"/>
</dbReference>
<dbReference type="InterPro" id="IPR001387">
    <property type="entry name" value="Cro/C1-type_HTH"/>
</dbReference>
<dbReference type="SUPFAM" id="SSF51182">
    <property type="entry name" value="RmlC-like cupins"/>
    <property type="match status" value="1"/>
</dbReference>
<dbReference type="SUPFAM" id="SSF47413">
    <property type="entry name" value="lambda repressor-like DNA-binding domains"/>
    <property type="match status" value="1"/>
</dbReference>
<dbReference type="InterPro" id="IPR014710">
    <property type="entry name" value="RmlC-like_jellyroll"/>
</dbReference>
<keyword evidence="4" id="KW-1185">Reference proteome</keyword>
<dbReference type="SMART" id="SM00530">
    <property type="entry name" value="HTH_XRE"/>
    <property type="match status" value="1"/>
</dbReference>
<dbReference type="Pfam" id="PF01381">
    <property type="entry name" value="HTH_3"/>
    <property type="match status" value="1"/>
</dbReference>
<dbReference type="CDD" id="cd00093">
    <property type="entry name" value="HTH_XRE"/>
    <property type="match status" value="1"/>
</dbReference>
<dbReference type="GO" id="GO:0005829">
    <property type="term" value="C:cytosol"/>
    <property type="evidence" value="ECO:0007669"/>
    <property type="project" value="TreeGrafter"/>
</dbReference>
<evidence type="ECO:0000259" key="2">
    <source>
        <dbReference type="PROSITE" id="PS50943"/>
    </source>
</evidence>
<dbReference type="RefSeq" id="WP_179842187.1">
    <property type="nucleotide sequence ID" value="NZ_BAAASW010000005.1"/>
</dbReference>
<reference evidence="3 4" key="1">
    <citation type="submission" date="2020-07" db="EMBL/GenBank/DDBJ databases">
        <title>Sequencing the genomes of 1000 actinobacteria strains.</title>
        <authorList>
            <person name="Klenk H.-P."/>
        </authorList>
    </citation>
    <scope>NUCLEOTIDE SEQUENCE [LARGE SCALE GENOMIC DNA]</scope>
    <source>
        <strain evidence="3 4">DSM 40398</strain>
    </source>
</reference>
<evidence type="ECO:0000313" key="3">
    <source>
        <dbReference type="EMBL" id="NYD44633.1"/>
    </source>
</evidence>
<comment type="caution">
    <text evidence="3">The sequence shown here is derived from an EMBL/GenBank/DDBJ whole genome shotgun (WGS) entry which is preliminary data.</text>
</comment>
<gene>
    <name evidence="3" type="ORF">BJY14_000616</name>
</gene>
<feature type="domain" description="HTH cro/C1-type" evidence="2">
    <location>
        <begin position="25"/>
        <end position="79"/>
    </location>
</feature>
<dbReference type="GO" id="GO:0003677">
    <property type="term" value="F:DNA binding"/>
    <property type="evidence" value="ECO:0007669"/>
    <property type="project" value="UniProtKB-KW"/>
</dbReference>
<dbReference type="InterPro" id="IPR050807">
    <property type="entry name" value="TransReg_Diox_bact_type"/>
</dbReference>